<gene>
    <name evidence="1" type="ORF">NUTIK01_07390</name>
</gene>
<accession>A0ABQ6P516</accession>
<reference evidence="1 2" key="1">
    <citation type="submission" date="2023-06" db="EMBL/GenBank/DDBJ databases">
        <title>Draft genome sequence of Novosphingobium sp. strain IK01.</title>
        <authorList>
            <person name="Hatamoto M."/>
            <person name="Ikarashi T."/>
            <person name="Yamaguchi T."/>
        </authorList>
    </citation>
    <scope>NUCLEOTIDE SEQUENCE [LARGE SCALE GENOMIC DNA]</scope>
    <source>
        <strain evidence="1 2">IK01</strain>
    </source>
</reference>
<dbReference type="EMBL" id="BTFW01000001">
    <property type="protein sequence ID" value="GMM59962.1"/>
    <property type="molecule type" value="Genomic_DNA"/>
</dbReference>
<keyword evidence="2" id="KW-1185">Reference proteome</keyword>
<protein>
    <submittedName>
        <fullName evidence="1">BrnA antitoxin family protein</fullName>
    </submittedName>
</protein>
<evidence type="ECO:0000313" key="2">
    <source>
        <dbReference type="Proteomes" id="UP001187221"/>
    </source>
</evidence>
<organism evidence="1 2">
    <name type="scientific">Novosphingobium pituita</name>
    <dbReference type="NCBI Taxonomy" id="3056842"/>
    <lineage>
        <taxon>Bacteria</taxon>
        <taxon>Pseudomonadati</taxon>
        <taxon>Pseudomonadota</taxon>
        <taxon>Alphaproteobacteria</taxon>
        <taxon>Sphingomonadales</taxon>
        <taxon>Sphingomonadaceae</taxon>
        <taxon>Novosphingobium</taxon>
    </lineage>
</organism>
<sequence length="90" mass="9805">MTGQKFTQADMDAVSDNPDLTEDQIRSMVPFAQAFPELAAKIPTRGPQKAAKKISTTIRLSPEVITHFKAGGPGWQARIDSALKEWVAGH</sequence>
<evidence type="ECO:0000313" key="1">
    <source>
        <dbReference type="EMBL" id="GMM59962.1"/>
    </source>
</evidence>
<dbReference type="Pfam" id="PF14384">
    <property type="entry name" value="BrnA_antitoxin"/>
    <property type="match status" value="1"/>
</dbReference>
<name>A0ABQ6P516_9SPHN</name>
<dbReference type="RefSeq" id="WP_317973788.1">
    <property type="nucleotide sequence ID" value="NZ_BTFW01000001.1"/>
</dbReference>
<dbReference type="InterPro" id="IPR025528">
    <property type="entry name" value="BrnA_antitoxin"/>
</dbReference>
<proteinExistence type="predicted"/>
<comment type="caution">
    <text evidence="1">The sequence shown here is derived from an EMBL/GenBank/DDBJ whole genome shotgun (WGS) entry which is preliminary data.</text>
</comment>
<dbReference type="Proteomes" id="UP001187221">
    <property type="component" value="Unassembled WGS sequence"/>
</dbReference>